<feature type="transmembrane region" description="Helical" evidence="1">
    <location>
        <begin position="117"/>
        <end position="138"/>
    </location>
</feature>
<reference evidence="3 4" key="1">
    <citation type="submission" date="2019-02" db="EMBL/GenBank/DDBJ databases">
        <title>Deep-cultivation of Planctomycetes and their phenomic and genomic characterization uncovers novel biology.</title>
        <authorList>
            <person name="Wiegand S."/>
            <person name="Jogler M."/>
            <person name="Boedeker C."/>
            <person name="Pinto D."/>
            <person name="Vollmers J."/>
            <person name="Rivas-Marin E."/>
            <person name="Kohn T."/>
            <person name="Peeters S.H."/>
            <person name="Heuer A."/>
            <person name="Rast P."/>
            <person name="Oberbeckmann S."/>
            <person name="Bunk B."/>
            <person name="Jeske O."/>
            <person name="Meyerdierks A."/>
            <person name="Storesund J.E."/>
            <person name="Kallscheuer N."/>
            <person name="Luecker S."/>
            <person name="Lage O.M."/>
            <person name="Pohl T."/>
            <person name="Merkel B.J."/>
            <person name="Hornburger P."/>
            <person name="Mueller R.-W."/>
            <person name="Bruemmer F."/>
            <person name="Labrenz M."/>
            <person name="Spormann A.M."/>
            <person name="Op den Camp H."/>
            <person name="Overmann J."/>
            <person name="Amann R."/>
            <person name="Jetten M.S.M."/>
            <person name="Mascher T."/>
            <person name="Medema M.H."/>
            <person name="Devos D.P."/>
            <person name="Kaster A.-K."/>
            <person name="Ovreas L."/>
            <person name="Rohde M."/>
            <person name="Galperin M.Y."/>
            <person name="Jogler C."/>
        </authorList>
    </citation>
    <scope>NUCLEOTIDE SEQUENCE [LARGE SCALE GENOMIC DNA]</scope>
    <source>
        <strain evidence="3 4">Mal48</strain>
    </source>
</reference>
<dbReference type="SUPFAM" id="SSF81324">
    <property type="entry name" value="Voltage-gated potassium channels"/>
    <property type="match status" value="1"/>
</dbReference>
<dbReference type="AlphaFoldDB" id="A0A517QK86"/>
<proteinExistence type="predicted"/>
<name>A0A517QK86_9PLAN</name>
<keyword evidence="1" id="KW-0472">Membrane</keyword>
<dbReference type="Gene3D" id="1.10.287.70">
    <property type="match status" value="1"/>
</dbReference>
<dbReference type="Pfam" id="PF07885">
    <property type="entry name" value="Ion_trans_2"/>
    <property type="match status" value="1"/>
</dbReference>
<keyword evidence="1" id="KW-0812">Transmembrane</keyword>
<dbReference type="OrthoDB" id="9813518at2"/>
<keyword evidence="4" id="KW-1185">Reference proteome</keyword>
<dbReference type="EMBL" id="CP036267">
    <property type="protein sequence ID" value="QDT32035.1"/>
    <property type="molecule type" value="Genomic_DNA"/>
</dbReference>
<evidence type="ECO:0000313" key="3">
    <source>
        <dbReference type="EMBL" id="QDT32035.1"/>
    </source>
</evidence>
<feature type="transmembrane region" description="Helical" evidence="1">
    <location>
        <begin position="6"/>
        <end position="27"/>
    </location>
</feature>
<accession>A0A517QK86</accession>
<evidence type="ECO:0000313" key="4">
    <source>
        <dbReference type="Proteomes" id="UP000315724"/>
    </source>
</evidence>
<protein>
    <submittedName>
        <fullName evidence="3">Ion channel</fullName>
    </submittedName>
</protein>
<keyword evidence="1" id="KW-1133">Transmembrane helix</keyword>
<gene>
    <name evidence="3" type="ORF">Mal48_12750</name>
</gene>
<dbReference type="KEGG" id="tpol:Mal48_12750"/>
<organism evidence="3 4">
    <name type="scientific">Thalassoglobus polymorphus</name>
    <dbReference type="NCBI Taxonomy" id="2527994"/>
    <lineage>
        <taxon>Bacteria</taxon>
        <taxon>Pseudomonadati</taxon>
        <taxon>Planctomycetota</taxon>
        <taxon>Planctomycetia</taxon>
        <taxon>Planctomycetales</taxon>
        <taxon>Planctomycetaceae</taxon>
        <taxon>Thalassoglobus</taxon>
    </lineage>
</organism>
<feature type="transmembrane region" description="Helical" evidence="1">
    <location>
        <begin position="39"/>
        <end position="66"/>
    </location>
</feature>
<feature type="domain" description="Potassium channel" evidence="2">
    <location>
        <begin position="83"/>
        <end position="132"/>
    </location>
</feature>
<evidence type="ECO:0000256" key="1">
    <source>
        <dbReference type="SAM" id="Phobius"/>
    </source>
</evidence>
<sequence>MITVILLSSLLVIVCVGIHYNSLVSLSSLRRRFGEKRKWWINLVILGALLTHVVEMMLFSLCYSLLGPWDRYGSIIDSSGNPSEDYWYFSFVAYTSLGFGDLTPVGALRFMTALETLTGLVLIAWTASFLFVEMQSWAEEAQQE</sequence>
<dbReference type="Proteomes" id="UP000315724">
    <property type="component" value="Chromosome"/>
</dbReference>
<dbReference type="RefSeq" id="WP_145197043.1">
    <property type="nucleotide sequence ID" value="NZ_CP036267.1"/>
</dbReference>
<evidence type="ECO:0000259" key="2">
    <source>
        <dbReference type="Pfam" id="PF07885"/>
    </source>
</evidence>
<dbReference type="InterPro" id="IPR013099">
    <property type="entry name" value="K_chnl_dom"/>
</dbReference>